<dbReference type="AlphaFoldDB" id="A0A1L7X4L1"/>
<keyword evidence="3" id="KW-1185">Reference proteome</keyword>
<reference evidence="2 3" key="1">
    <citation type="submission" date="2016-03" db="EMBL/GenBank/DDBJ databases">
        <authorList>
            <person name="Ploux O."/>
        </authorList>
    </citation>
    <scope>NUCLEOTIDE SEQUENCE [LARGE SCALE GENOMIC DNA]</scope>
    <source>
        <strain evidence="2 3">UAMH 11012</strain>
    </source>
</reference>
<evidence type="ECO:0008006" key="4">
    <source>
        <dbReference type="Google" id="ProtNLM"/>
    </source>
</evidence>
<dbReference type="EMBL" id="FJOG01000015">
    <property type="protein sequence ID" value="CZR59959.1"/>
    <property type="molecule type" value="Genomic_DNA"/>
</dbReference>
<evidence type="ECO:0000256" key="1">
    <source>
        <dbReference type="SAM" id="Coils"/>
    </source>
</evidence>
<gene>
    <name evidence="2" type="ORF">PAC_09854</name>
</gene>
<name>A0A1L7X4L1_9HELO</name>
<organism evidence="2 3">
    <name type="scientific">Phialocephala subalpina</name>
    <dbReference type="NCBI Taxonomy" id="576137"/>
    <lineage>
        <taxon>Eukaryota</taxon>
        <taxon>Fungi</taxon>
        <taxon>Dikarya</taxon>
        <taxon>Ascomycota</taxon>
        <taxon>Pezizomycotina</taxon>
        <taxon>Leotiomycetes</taxon>
        <taxon>Helotiales</taxon>
        <taxon>Mollisiaceae</taxon>
        <taxon>Phialocephala</taxon>
        <taxon>Phialocephala fortinii species complex</taxon>
    </lineage>
</organism>
<keyword evidence="1" id="KW-0175">Coiled coil</keyword>
<dbReference type="Proteomes" id="UP000184330">
    <property type="component" value="Unassembled WGS sequence"/>
</dbReference>
<sequence>MCFYEQIVNTCGDWKWGNFKAHCSKEYRTGETCGMKMVFESYHVQEHCKYCVKIQTKYGRIAKEEDRIKRWRAEGNRRASIDASQNAIAELEREIWELNSKRSSQTHNIGGSRRER</sequence>
<evidence type="ECO:0000313" key="3">
    <source>
        <dbReference type="Proteomes" id="UP000184330"/>
    </source>
</evidence>
<evidence type="ECO:0000313" key="2">
    <source>
        <dbReference type="EMBL" id="CZR59959.1"/>
    </source>
</evidence>
<feature type="coiled-coil region" evidence="1">
    <location>
        <begin position="81"/>
        <end position="108"/>
    </location>
</feature>
<proteinExistence type="predicted"/>
<accession>A0A1L7X4L1</accession>
<protein>
    <recommendedName>
        <fullName evidence="4">LAMTOR1 MEH1</fullName>
    </recommendedName>
</protein>
<dbReference type="STRING" id="576137.A0A1L7X4L1"/>
<dbReference type="OrthoDB" id="5015991at2759"/>